<accession>A0A418WVZ3</accession>
<dbReference type="OrthoDB" id="8720096at2"/>
<comment type="caution">
    <text evidence="1">The sequence shown here is derived from an EMBL/GenBank/DDBJ whole genome shotgun (WGS) entry which is preliminary data.</text>
</comment>
<keyword evidence="2" id="KW-1185">Reference proteome</keyword>
<sequence>MEIDEIEQWLQEQPLDEPVEIDGESVYLKVCASGAELGAHLIQSYTQVQLQDALKLGFNSAMRFDAGLGQTPDGSALVLTQWLPHVSGWSDAAEPLENILNQLSMWRAALTPEEPGPASQIVDRNEQRLRMLFAGVK</sequence>
<protein>
    <recommendedName>
        <fullName evidence="3">Type III secretion protein</fullName>
    </recommendedName>
</protein>
<gene>
    <name evidence="1" type="ORF">D3870_21080</name>
</gene>
<proteinExistence type="predicted"/>
<organism evidence="1 2">
    <name type="scientific">Noviherbaspirillum cavernae</name>
    <dbReference type="NCBI Taxonomy" id="2320862"/>
    <lineage>
        <taxon>Bacteria</taxon>
        <taxon>Pseudomonadati</taxon>
        <taxon>Pseudomonadota</taxon>
        <taxon>Betaproteobacteria</taxon>
        <taxon>Burkholderiales</taxon>
        <taxon>Oxalobacteraceae</taxon>
        <taxon>Noviherbaspirillum</taxon>
    </lineage>
</organism>
<dbReference type="AlphaFoldDB" id="A0A418WVZ3"/>
<evidence type="ECO:0008006" key="3">
    <source>
        <dbReference type="Google" id="ProtNLM"/>
    </source>
</evidence>
<dbReference type="RefSeq" id="WP_119743012.1">
    <property type="nucleotide sequence ID" value="NZ_QYUN01000003.1"/>
</dbReference>
<dbReference type="EMBL" id="QYUN01000003">
    <property type="protein sequence ID" value="RJF96875.1"/>
    <property type="molecule type" value="Genomic_DNA"/>
</dbReference>
<dbReference type="Proteomes" id="UP000285190">
    <property type="component" value="Unassembled WGS sequence"/>
</dbReference>
<reference evidence="1 2" key="1">
    <citation type="submission" date="2018-09" db="EMBL/GenBank/DDBJ databases">
        <authorList>
            <person name="Zhu H."/>
        </authorList>
    </citation>
    <scope>NUCLEOTIDE SEQUENCE [LARGE SCALE GENOMIC DNA]</scope>
    <source>
        <strain evidence="1 2">K2R10-39</strain>
    </source>
</reference>
<name>A0A418WVZ3_9BURK</name>
<evidence type="ECO:0000313" key="2">
    <source>
        <dbReference type="Proteomes" id="UP000285190"/>
    </source>
</evidence>
<evidence type="ECO:0000313" key="1">
    <source>
        <dbReference type="EMBL" id="RJF96875.1"/>
    </source>
</evidence>